<evidence type="ECO:0000256" key="11">
    <source>
        <dbReference type="ARBA" id="ARBA00023136"/>
    </source>
</evidence>
<evidence type="ECO:0000256" key="4">
    <source>
        <dbReference type="ARBA" id="ARBA00022679"/>
    </source>
</evidence>
<dbReference type="FunFam" id="3.30.200.20:FF:000077">
    <property type="entry name" value="Putative Serine/threonine-protein kinase/endoribonuclease IRE1"/>
    <property type="match status" value="1"/>
</dbReference>
<keyword evidence="6 13" id="KW-0732">Signal</keyword>
<dbReference type="SUPFAM" id="SSF56112">
    <property type="entry name" value="Protein kinase-like (PK-like)"/>
    <property type="match status" value="1"/>
</dbReference>
<reference evidence="16" key="1">
    <citation type="submission" date="2015-11" db="EMBL/GenBank/DDBJ databases">
        <title>De novo transcriptome assembly of four potential Pierce s Disease insect vectors from Arizona vineyards.</title>
        <authorList>
            <person name="Tassone E.E."/>
        </authorList>
    </citation>
    <scope>NUCLEOTIDE SEQUENCE</scope>
</reference>
<keyword evidence="8" id="KW-0418">Kinase</keyword>
<dbReference type="GO" id="GO:0006397">
    <property type="term" value="P:mRNA processing"/>
    <property type="evidence" value="ECO:0007669"/>
    <property type="project" value="InterPro"/>
</dbReference>
<evidence type="ECO:0000256" key="7">
    <source>
        <dbReference type="ARBA" id="ARBA00022741"/>
    </source>
</evidence>
<evidence type="ECO:0000256" key="9">
    <source>
        <dbReference type="ARBA" id="ARBA00022840"/>
    </source>
</evidence>
<dbReference type="EMBL" id="GEBQ01000680">
    <property type="protein sequence ID" value="JAT39297.1"/>
    <property type="molecule type" value="Transcribed_RNA"/>
</dbReference>
<dbReference type="AlphaFoldDB" id="A0A1B6MTN9"/>
<dbReference type="InterPro" id="IPR000719">
    <property type="entry name" value="Prot_kinase_dom"/>
</dbReference>
<dbReference type="InterPro" id="IPR011009">
    <property type="entry name" value="Kinase-like_dom_sf"/>
</dbReference>
<proteinExistence type="predicted"/>
<protein>
    <recommendedName>
        <fullName evidence="2">non-specific serine/threonine protein kinase</fullName>
        <ecNumber evidence="2">2.7.11.1</ecNumber>
    </recommendedName>
</protein>
<dbReference type="InterPro" id="IPR010513">
    <property type="entry name" value="KEN_dom"/>
</dbReference>
<gene>
    <name evidence="16" type="ORF">g.41884</name>
</gene>
<keyword evidence="10" id="KW-1133">Transmembrane helix</keyword>
<dbReference type="Gene3D" id="1.10.510.10">
    <property type="entry name" value="Transferase(Phosphotransferase) domain 1"/>
    <property type="match status" value="1"/>
</dbReference>
<accession>A0A1B6MTN9</accession>
<dbReference type="InterPro" id="IPR038357">
    <property type="entry name" value="KEN_sf"/>
</dbReference>
<feature type="compositionally biased region" description="Basic and acidic residues" evidence="12">
    <location>
        <begin position="949"/>
        <end position="960"/>
    </location>
</feature>
<feature type="signal peptide" evidence="13">
    <location>
        <begin position="1"/>
        <end position="17"/>
    </location>
</feature>
<dbReference type="CDD" id="cd10422">
    <property type="entry name" value="RNase_Ire1"/>
    <property type="match status" value="1"/>
</dbReference>
<dbReference type="EC" id="2.7.11.1" evidence="2"/>
<dbReference type="PROSITE" id="PS51392">
    <property type="entry name" value="KEN"/>
    <property type="match status" value="1"/>
</dbReference>
<dbReference type="Pfam" id="PF06479">
    <property type="entry name" value="Ribonuc_2-5A"/>
    <property type="match status" value="1"/>
</dbReference>
<evidence type="ECO:0000256" key="6">
    <source>
        <dbReference type="ARBA" id="ARBA00022729"/>
    </source>
</evidence>
<dbReference type="SMART" id="SM00220">
    <property type="entry name" value="S_TKc"/>
    <property type="match status" value="1"/>
</dbReference>
<feature type="compositionally biased region" description="Polar residues" evidence="12">
    <location>
        <begin position="913"/>
        <end position="922"/>
    </location>
</feature>
<evidence type="ECO:0000256" key="12">
    <source>
        <dbReference type="SAM" id="MobiDB-lite"/>
    </source>
</evidence>
<dbReference type="SUPFAM" id="SSF50998">
    <property type="entry name" value="Quinoprotein alcohol dehydrogenase-like"/>
    <property type="match status" value="1"/>
</dbReference>
<dbReference type="CDD" id="cd13982">
    <property type="entry name" value="STKc_IRE1"/>
    <property type="match status" value="1"/>
</dbReference>
<keyword evidence="11" id="KW-0472">Membrane</keyword>
<dbReference type="SMART" id="SM00564">
    <property type="entry name" value="PQQ"/>
    <property type="match status" value="4"/>
</dbReference>
<dbReference type="PROSITE" id="PS50011">
    <property type="entry name" value="PROTEIN_KINASE_DOM"/>
    <property type="match status" value="1"/>
</dbReference>
<evidence type="ECO:0000256" key="1">
    <source>
        <dbReference type="ARBA" id="ARBA00004479"/>
    </source>
</evidence>
<dbReference type="InterPro" id="IPR011047">
    <property type="entry name" value="Quinoprotein_ADH-like_sf"/>
</dbReference>
<dbReference type="GO" id="GO:0005524">
    <property type="term" value="F:ATP binding"/>
    <property type="evidence" value="ECO:0007669"/>
    <property type="project" value="UniProtKB-KW"/>
</dbReference>
<keyword evidence="9" id="KW-0067">ATP-binding</keyword>
<dbReference type="InterPro" id="IPR018391">
    <property type="entry name" value="PQQ_b-propeller_rpt"/>
</dbReference>
<feature type="region of interest" description="Disordered" evidence="12">
    <location>
        <begin position="891"/>
        <end position="963"/>
    </location>
</feature>
<dbReference type="Pfam" id="PF00069">
    <property type="entry name" value="Pkinase"/>
    <property type="match status" value="1"/>
</dbReference>
<dbReference type="Gene3D" id="2.130.10.10">
    <property type="entry name" value="YVTN repeat-like/Quinoprotein amine dehydrogenase"/>
    <property type="match status" value="1"/>
</dbReference>
<organism evidence="16">
    <name type="scientific">Graphocephala atropunctata</name>
    <dbReference type="NCBI Taxonomy" id="36148"/>
    <lineage>
        <taxon>Eukaryota</taxon>
        <taxon>Metazoa</taxon>
        <taxon>Ecdysozoa</taxon>
        <taxon>Arthropoda</taxon>
        <taxon>Hexapoda</taxon>
        <taxon>Insecta</taxon>
        <taxon>Pterygota</taxon>
        <taxon>Neoptera</taxon>
        <taxon>Paraneoptera</taxon>
        <taxon>Hemiptera</taxon>
        <taxon>Auchenorrhyncha</taxon>
        <taxon>Membracoidea</taxon>
        <taxon>Cicadellidae</taxon>
        <taxon>Cicadellinae</taxon>
        <taxon>Cicadellini</taxon>
        <taxon>Graphocephala</taxon>
    </lineage>
</organism>
<dbReference type="GO" id="GO:0036498">
    <property type="term" value="P:IRE1-mediated unfolded protein response"/>
    <property type="evidence" value="ECO:0007669"/>
    <property type="project" value="TreeGrafter"/>
</dbReference>
<dbReference type="InterPro" id="IPR008271">
    <property type="entry name" value="Ser/Thr_kinase_AS"/>
</dbReference>
<dbReference type="PANTHER" id="PTHR13954">
    <property type="entry name" value="IRE1-RELATED"/>
    <property type="match status" value="1"/>
</dbReference>
<dbReference type="GO" id="GO:0004674">
    <property type="term" value="F:protein serine/threonine kinase activity"/>
    <property type="evidence" value="ECO:0007669"/>
    <property type="project" value="UniProtKB-KW"/>
</dbReference>
<dbReference type="CDD" id="cd09769">
    <property type="entry name" value="Luminal_IRE1"/>
    <property type="match status" value="1"/>
</dbReference>
<dbReference type="Gene3D" id="1.20.1440.180">
    <property type="entry name" value="KEN domain"/>
    <property type="match status" value="1"/>
</dbReference>
<keyword evidence="4" id="KW-0808">Transferase</keyword>
<comment type="subcellular location">
    <subcellularLocation>
        <location evidence="1">Membrane</location>
        <topology evidence="1">Single-pass type I membrane protein</topology>
    </subcellularLocation>
</comment>
<keyword evidence="5" id="KW-0812">Transmembrane</keyword>
<dbReference type="GO" id="GO:1990604">
    <property type="term" value="C:IRE1-TRAF2-ASK1 complex"/>
    <property type="evidence" value="ECO:0007669"/>
    <property type="project" value="TreeGrafter"/>
</dbReference>
<evidence type="ECO:0000256" key="2">
    <source>
        <dbReference type="ARBA" id="ARBA00012513"/>
    </source>
</evidence>
<feature type="chain" id="PRO_5008588454" description="non-specific serine/threonine protein kinase" evidence="13">
    <location>
        <begin position="18"/>
        <end position="983"/>
    </location>
</feature>
<dbReference type="GO" id="GO:0051082">
    <property type="term" value="F:unfolded protein binding"/>
    <property type="evidence" value="ECO:0007669"/>
    <property type="project" value="TreeGrafter"/>
</dbReference>
<dbReference type="GO" id="GO:0004521">
    <property type="term" value="F:RNA endonuclease activity"/>
    <property type="evidence" value="ECO:0007669"/>
    <property type="project" value="InterPro"/>
</dbReference>
<evidence type="ECO:0000256" key="8">
    <source>
        <dbReference type="ARBA" id="ARBA00022777"/>
    </source>
</evidence>
<dbReference type="Gene3D" id="3.30.200.20">
    <property type="entry name" value="Phosphorylase Kinase, domain 1"/>
    <property type="match status" value="1"/>
</dbReference>
<feature type="compositionally biased region" description="Basic and acidic residues" evidence="12">
    <location>
        <begin position="891"/>
        <end position="907"/>
    </location>
</feature>
<evidence type="ECO:0000259" key="15">
    <source>
        <dbReference type="PROSITE" id="PS51392"/>
    </source>
</evidence>
<feature type="domain" description="KEN" evidence="15">
    <location>
        <begin position="738"/>
        <end position="867"/>
    </location>
</feature>
<name>A0A1B6MTN9_9HEMI</name>
<evidence type="ECO:0000256" key="5">
    <source>
        <dbReference type="ARBA" id="ARBA00022692"/>
    </source>
</evidence>
<dbReference type="SMART" id="SM00580">
    <property type="entry name" value="PUG"/>
    <property type="match status" value="1"/>
</dbReference>
<evidence type="ECO:0000256" key="13">
    <source>
        <dbReference type="SAM" id="SignalP"/>
    </source>
</evidence>
<dbReference type="InterPro" id="IPR015943">
    <property type="entry name" value="WD40/YVTN_repeat-like_dom_sf"/>
</dbReference>
<evidence type="ECO:0000313" key="16">
    <source>
        <dbReference type="EMBL" id="JAT39297.1"/>
    </source>
</evidence>
<dbReference type="GO" id="GO:0070059">
    <property type="term" value="P:intrinsic apoptotic signaling pathway in response to endoplasmic reticulum stress"/>
    <property type="evidence" value="ECO:0007669"/>
    <property type="project" value="TreeGrafter"/>
</dbReference>
<dbReference type="PROSITE" id="PS00108">
    <property type="entry name" value="PROTEIN_KINASE_ST"/>
    <property type="match status" value="1"/>
</dbReference>
<feature type="domain" description="Protein kinase" evidence="14">
    <location>
        <begin position="483"/>
        <end position="735"/>
    </location>
</feature>
<evidence type="ECO:0000256" key="3">
    <source>
        <dbReference type="ARBA" id="ARBA00022527"/>
    </source>
</evidence>
<dbReference type="InterPro" id="IPR045133">
    <property type="entry name" value="IRE1/2-like"/>
</dbReference>
<evidence type="ECO:0000259" key="14">
    <source>
        <dbReference type="PROSITE" id="PS50011"/>
    </source>
</evidence>
<dbReference type="PANTHER" id="PTHR13954:SF6">
    <property type="entry name" value="NON-SPECIFIC SERINE_THREONINE PROTEIN KINASE"/>
    <property type="match status" value="1"/>
</dbReference>
<keyword evidence="7" id="KW-0547">Nucleotide-binding</keyword>
<feature type="compositionally biased region" description="Basic residues" evidence="12">
    <location>
        <begin position="923"/>
        <end position="933"/>
    </location>
</feature>
<evidence type="ECO:0000256" key="10">
    <source>
        <dbReference type="ARBA" id="ARBA00022989"/>
    </source>
</evidence>
<keyword evidence="3" id="KW-0723">Serine/threonine-protein kinase</keyword>
<sequence>MGISVFWIIVFLATICSINHEINCNTTNHPSSKEDVKVRSTCLTRDHDPLLVLSTLDGSLVGVDQRTGQLRWKLANDPVVKVPLDTKHSVEPVFLPDPKDGSLYLLAGGGAPPGRSSALKKLPFTIQQLVASSPCRGSDGMFYTGKKVDSWLSVNWKTGKKTEILSFEQLEKTCPVAAMDSMFIGRTEYNIIMYDSTRKNRQWNVTFFDYSSQSMTPEDITNYGFIHFGCSSSGRVSTYERTSGRLLWDLDFGSPLVGVFLRANQDMASVPFTSVEDGTLDRLALGSDKDQLYPTLYVGEHTHGLYALPTLVGRRAPCLSLPTQPLPVLLIEGPNTTEVENAFLLGHYPVPDYSTTRLQIAGRSDVIIPPGLRAFNGSKVRGAVASAPDAGTVRQTAPDGTGTQLETVVGWLSAVEHKPLYFFILLLIASVAALFLYVRAQVQALQQSQQSSRGSSRDSGSGTVTAMAETLPDGTVKVGKIIFDTASVLGKGCEGTFVFRGQFEARAVAVKRLLPECFTLADREVSLLRESDAHANVVRYFCTEQDSQFRYIALELCAATLQDYVEKRVYNEELGERVLLSQATAGLLHLHSLNIVHRDIKPHNVLLSMPGSGGEVRAMISDFGLCKKLQSGRASFSRRSGVTGTDGWIAPEIILGHSRTTCHVDIFSLGCVFYYVLSRGKHPFGDTLHRQANILSNDYKLAGLSVLWCGLVEKMISRDSLERPTADVILQHPALWDSFRVLTFLQDVSDRVEKEDVTGHVLETLERGAAHVCVDGDWRAAVDAEVTADLRKYRSYRGDSVRDLLRALRNKRHHFRELSSEAQRLLGMPADSFTRYWTDRFPLLLPHSWVAMQCVRHEPLFLSYYRGDYTFPSPVEAGTLPSWWSERQELEEKKARTTQSQDRRGSDLADIGESSSARNSPRSFKKNSPRNPRKAVTAEELQQEEEDRENWLKSGQEKGVYRPRIRKRTKKKEDELLVWLVPP</sequence>